<comment type="caution">
    <text evidence="14">The sequence shown here is derived from an EMBL/GenBank/DDBJ whole genome shotgun (WGS) entry which is preliminary data.</text>
</comment>
<evidence type="ECO:0000313" key="15">
    <source>
        <dbReference type="Proteomes" id="UP000051697"/>
    </source>
</evidence>
<comment type="catalytic activity">
    <reaction evidence="10 11">
        <text>(R)-pantoate + NADP(+) = 2-dehydropantoate + NADPH + H(+)</text>
        <dbReference type="Rhea" id="RHEA:16233"/>
        <dbReference type="ChEBI" id="CHEBI:11561"/>
        <dbReference type="ChEBI" id="CHEBI:15378"/>
        <dbReference type="ChEBI" id="CHEBI:15980"/>
        <dbReference type="ChEBI" id="CHEBI:57783"/>
        <dbReference type="ChEBI" id="CHEBI:58349"/>
        <dbReference type="EC" id="1.1.1.169"/>
    </reaction>
</comment>
<dbReference type="Pfam" id="PF08546">
    <property type="entry name" value="ApbA_C"/>
    <property type="match status" value="1"/>
</dbReference>
<sequence>MKIAIAGAGALGSRFGYMLHQAGNEVILIDNWVDHIQAIREHGLKMTIDAETFTAEIPIITPQEITSDQTVDLVIVFTKAMQLDQMIQDIKPIMNDDTDILCLLNGIGHEDIIAKYIDAKNIFIGNTMWTASLVGPGHSKSFGSGSINLQNLGEGQEIEAKKIAACLSEAGLNARFTDNVHATIYLKACVNGTMNGLCTILDVDMATFGETNQAHEIVTTIVKEFAAVAAHENIELNVDDAVAFIEKCYDRQTIGDHYPSMHQDLIRNHRMTEIDYINGAISRKGQKYGVATPYCDFLTQLIHVKENIVLK</sequence>
<evidence type="ECO:0000256" key="9">
    <source>
        <dbReference type="ARBA" id="ARBA00032024"/>
    </source>
</evidence>
<keyword evidence="6 11" id="KW-0566">Pantothenate biosynthesis</keyword>
<evidence type="ECO:0000256" key="1">
    <source>
        <dbReference type="ARBA" id="ARBA00002919"/>
    </source>
</evidence>
<gene>
    <name evidence="14" type="ORF">FC70_GL001267</name>
</gene>
<feature type="domain" description="Ketopantoate reductase C-terminal" evidence="13">
    <location>
        <begin position="179"/>
        <end position="306"/>
    </location>
</feature>
<evidence type="ECO:0000256" key="10">
    <source>
        <dbReference type="ARBA" id="ARBA00048793"/>
    </source>
</evidence>
<evidence type="ECO:0000313" key="14">
    <source>
        <dbReference type="EMBL" id="KRL55664.1"/>
    </source>
</evidence>
<keyword evidence="7 11" id="KW-0521">NADP</keyword>
<dbReference type="GO" id="GO:0050661">
    <property type="term" value="F:NADP binding"/>
    <property type="evidence" value="ECO:0007669"/>
    <property type="project" value="TreeGrafter"/>
</dbReference>
<name>A0A0R1RF31_9LACO</name>
<dbReference type="EMBL" id="AZFE01000031">
    <property type="protein sequence ID" value="KRL55664.1"/>
    <property type="molecule type" value="Genomic_DNA"/>
</dbReference>
<evidence type="ECO:0000256" key="11">
    <source>
        <dbReference type="RuleBase" id="RU362068"/>
    </source>
</evidence>
<dbReference type="NCBIfam" id="NF005088">
    <property type="entry name" value="PRK06522.1-2"/>
    <property type="match status" value="1"/>
</dbReference>
<feature type="domain" description="Ketopantoate reductase N-terminal" evidence="12">
    <location>
        <begin position="3"/>
        <end position="152"/>
    </location>
</feature>
<evidence type="ECO:0000256" key="5">
    <source>
        <dbReference type="ARBA" id="ARBA00019465"/>
    </source>
</evidence>
<dbReference type="Gene3D" id="1.10.1040.10">
    <property type="entry name" value="N-(1-d-carboxylethyl)-l-norvaline Dehydrogenase, domain 2"/>
    <property type="match status" value="1"/>
</dbReference>
<dbReference type="AlphaFoldDB" id="A0A0R1RF31"/>
<evidence type="ECO:0000256" key="6">
    <source>
        <dbReference type="ARBA" id="ARBA00022655"/>
    </source>
</evidence>
<dbReference type="GO" id="GO:0008677">
    <property type="term" value="F:2-dehydropantoate 2-reductase activity"/>
    <property type="evidence" value="ECO:0007669"/>
    <property type="project" value="UniProtKB-EC"/>
</dbReference>
<dbReference type="SUPFAM" id="SSF48179">
    <property type="entry name" value="6-phosphogluconate dehydrogenase C-terminal domain-like"/>
    <property type="match status" value="1"/>
</dbReference>
<evidence type="ECO:0000256" key="8">
    <source>
        <dbReference type="ARBA" id="ARBA00023002"/>
    </source>
</evidence>
<reference evidence="14 15" key="1">
    <citation type="journal article" date="2015" name="Genome Announc.">
        <title>Expanding the biotechnology potential of lactobacilli through comparative genomics of 213 strains and associated genera.</title>
        <authorList>
            <person name="Sun Z."/>
            <person name="Harris H.M."/>
            <person name="McCann A."/>
            <person name="Guo C."/>
            <person name="Argimon S."/>
            <person name="Zhang W."/>
            <person name="Yang X."/>
            <person name="Jeffery I.B."/>
            <person name="Cooney J.C."/>
            <person name="Kagawa T.F."/>
            <person name="Liu W."/>
            <person name="Song Y."/>
            <person name="Salvetti E."/>
            <person name="Wrobel A."/>
            <person name="Rasinkangas P."/>
            <person name="Parkhill J."/>
            <person name="Rea M.C."/>
            <person name="O'Sullivan O."/>
            <person name="Ritari J."/>
            <person name="Douillard F.P."/>
            <person name="Paul Ross R."/>
            <person name="Yang R."/>
            <person name="Briner A.E."/>
            <person name="Felis G.E."/>
            <person name="de Vos W.M."/>
            <person name="Barrangou R."/>
            <person name="Klaenhammer T.R."/>
            <person name="Caufield P.W."/>
            <person name="Cui Y."/>
            <person name="Zhang H."/>
            <person name="O'Toole P.W."/>
        </authorList>
    </citation>
    <scope>NUCLEOTIDE SEQUENCE [LARGE SCALE GENOMIC DNA]</scope>
    <source>
        <strain evidence="14 15">DSM 15707</strain>
    </source>
</reference>
<dbReference type="NCBIfam" id="TIGR00745">
    <property type="entry name" value="apbA_panE"/>
    <property type="match status" value="1"/>
</dbReference>
<dbReference type="InterPro" id="IPR008927">
    <property type="entry name" value="6-PGluconate_DH-like_C_sf"/>
</dbReference>
<evidence type="ECO:0000259" key="12">
    <source>
        <dbReference type="Pfam" id="PF02558"/>
    </source>
</evidence>
<dbReference type="OrthoDB" id="9800163at2"/>
<dbReference type="STRING" id="1423778.FC70_GL001267"/>
<evidence type="ECO:0000256" key="2">
    <source>
        <dbReference type="ARBA" id="ARBA00004994"/>
    </source>
</evidence>
<keyword evidence="15" id="KW-1185">Reference proteome</keyword>
<dbReference type="InterPro" id="IPR050838">
    <property type="entry name" value="Ketopantoate_reductase"/>
</dbReference>
<evidence type="ECO:0000256" key="4">
    <source>
        <dbReference type="ARBA" id="ARBA00013014"/>
    </source>
</evidence>
<comment type="pathway">
    <text evidence="2 11">Cofactor biosynthesis; (R)-pantothenate biosynthesis; (R)-pantoate from 3-methyl-2-oxobutanoate: step 2/2.</text>
</comment>
<dbReference type="EC" id="1.1.1.169" evidence="4 11"/>
<dbReference type="SUPFAM" id="SSF51735">
    <property type="entry name" value="NAD(P)-binding Rossmann-fold domains"/>
    <property type="match status" value="1"/>
</dbReference>
<evidence type="ECO:0000256" key="7">
    <source>
        <dbReference type="ARBA" id="ARBA00022857"/>
    </source>
</evidence>
<dbReference type="InterPro" id="IPR013328">
    <property type="entry name" value="6PGD_dom2"/>
</dbReference>
<dbReference type="InterPro" id="IPR003710">
    <property type="entry name" value="ApbA"/>
</dbReference>
<proteinExistence type="inferred from homology"/>
<accession>A0A0R1RF31</accession>
<dbReference type="PATRIC" id="fig|1423778.4.peg.1301"/>
<dbReference type="RefSeq" id="WP_057890194.1">
    <property type="nucleotide sequence ID" value="NZ_AZFE01000031.1"/>
</dbReference>
<dbReference type="GO" id="GO:0005737">
    <property type="term" value="C:cytoplasm"/>
    <property type="evidence" value="ECO:0007669"/>
    <property type="project" value="TreeGrafter"/>
</dbReference>
<protein>
    <recommendedName>
        <fullName evidence="5 11">2-dehydropantoate 2-reductase</fullName>
        <ecNumber evidence="4 11">1.1.1.169</ecNumber>
    </recommendedName>
    <alternativeName>
        <fullName evidence="9 11">Ketopantoate reductase</fullName>
    </alternativeName>
</protein>
<keyword evidence="8 11" id="KW-0560">Oxidoreductase</keyword>
<evidence type="ECO:0000256" key="3">
    <source>
        <dbReference type="ARBA" id="ARBA00007870"/>
    </source>
</evidence>
<comment type="similarity">
    <text evidence="3 11">Belongs to the ketopantoate reductase family.</text>
</comment>
<dbReference type="UniPathway" id="UPA00028">
    <property type="reaction ID" value="UER00004"/>
</dbReference>
<dbReference type="PANTHER" id="PTHR43765:SF2">
    <property type="entry name" value="2-DEHYDROPANTOATE 2-REDUCTASE"/>
    <property type="match status" value="1"/>
</dbReference>
<comment type="function">
    <text evidence="1 11">Catalyzes the NADPH-dependent reduction of ketopantoate into pantoic acid.</text>
</comment>
<dbReference type="Pfam" id="PF02558">
    <property type="entry name" value="ApbA"/>
    <property type="match status" value="1"/>
</dbReference>
<dbReference type="PANTHER" id="PTHR43765">
    <property type="entry name" value="2-DEHYDROPANTOATE 2-REDUCTASE-RELATED"/>
    <property type="match status" value="1"/>
</dbReference>
<dbReference type="Proteomes" id="UP000051697">
    <property type="component" value="Unassembled WGS sequence"/>
</dbReference>
<dbReference type="KEGG" id="lol:LACOL_0039"/>
<dbReference type="InterPro" id="IPR013752">
    <property type="entry name" value="KPA_reductase"/>
</dbReference>
<organism evidence="14 15">
    <name type="scientific">Paucilactobacillus oligofermentans DSM 15707 = LMG 22743</name>
    <dbReference type="NCBI Taxonomy" id="1423778"/>
    <lineage>
        <taxon>Bacteria</taxon>
        <taxon>Bacillati</taxon>
        <taxon>Bacillota</taxon>
        <taxon>Bacilli</taxon>
        <taxon>Lactobacillales</taxon>
        <taxon>Lactobacillaceae</taxon>
        <taxon>Paucilactobacillus</taxon>
    </lineage>
</organism>
<dbReference type="InterPro" id="IPR013332">
    <property type="entry name" value="KPR_N"/>
</dbReference>
<evidence type="ECO:0000259" key="13">
    <source>
        <dbReference type="Pfam" id="PF08546"/>
    </source>
</evidence>
<dbReference type="InterPro" id="IPR036291">
    <property type="entry name" value="NAD(P)-bd_dom_sf"/>
</dbReference>
<dbReference type="Gene3D" id="3.40.50.720">
    <property type="entry name" value="NAD(P)-binding Rossmann-like Domain"/>
    <property type="match status" value="1"/>
</dbReference>
<dbReference type="GO" id="GO:0015940">
    <property type="term" value="P:pantothenate biosynthetic process"/>
    <property type="evidence" value="ECO:0007669"/>
    <property type="project" value="UniProtKB-UniPathway"/>
</dbReference>